<dbReference type="EMBL" id="CM042053">
    <property type="protein sequence ID" value="KAI3715161.1"/>
    <property type="molecule type" value="Genomic_DNA"/>
</dbReference>
<sequence>MNEMSVSALNGVVLDVVPIGADEVLTQFSEVEAEKGKGVCNVSDEFCEDDDNTMFPDIFCFLIVLGL</sequence>
<organism evidence="1 2">
    <name type="scientific">Arctium lappa</name>
    <name type="common">Greater burdock</name>
    <name type="synonym">Lappa major</name>
    <dbReference type="NCBI Taxonomy" id="4217"/>
    <lineage>
        <taxon>Eukaryota</taxon>
        <taxon>Viridiplantae</taxon>
        <taxon>Streptophyta</taxon>
        <taxon>Embryophyta</taxon>
        <taxon>Tracheophyta</taxon>
        <taxon>Spermatophyta</taxon>
        <taxon>Magnoliopsida</taxon>
        <taxon>eudicotyledons</taxon>
        <taxon>Gunneridae</taxon>
        <taxon>Pentapetalae</taxon>
        <taxon>asterids</taxon>
        <taxon>campanulids</taxon>
        <taxon>Asterales</taxon>
        <taxon>Asteraceae</taxon>
        <taxon>Carduoideae</taxon>
        <taxon>Cardueae</taxon>
        <taxon>Arctiinae</taxon>
        <taxon>Arctium</taxon>
    </lineage>
</organism>
<keyword evidence="2" id="KW-1185">Reference proteome</keyword>
<evidence type="ECO:0000313" key="1">
    <source>
        <dbReference type="EMBL" id="KAI3715161.1"/>
    </source>
</evidence>
<evidence type="ECO:0000313" key="2">
    <source>
        <dbReference type="Proteomes" id="UP001055879"/>
    </source>
</evidence>
<protein>
    <submittedName>
        <fullName evidence="1">Uncharacterized protein</fullName>
    </submittedName>
</protein>
<reference evidence="2" key="1">
    <citation type="journal article" date="2022" name="Mol. Ecol. Resour.">
        <title>The genomes of chicory, endive, great burdock and yacon provide insights into Asteraceae palaeo-polyploidization history and plant inulin production.</title>
        <authorList>
            <person name="Fan W."/>
            <person name="Wang S."/>
            <person name="Wang H."/>
            <person name="Wang A."/>
            <person name="Jiang F."/>
            <person name="Liu H."/>
            <person name="Zhao H."/>
            <person name="Xu D."/>
            <person name="Zhang Y."/>
        </authorList>
    </citation>
    <scope>NUCLEOTIDE SEQUENCE [LARGE SCALE GENOMIC DNA]</scope>
    <source>
        <strain evidence="2">cv. Niubang</strain>
    </source>
</reference>
<comment type="caution">
    <text evidence="1">The sequence shown here is derived from an EMBL/GenBank/DDBJ whole genome shotgun (WGS) entry which is preliminary data.</text>
</comment>
<proteinExistence type="predicted"/>
<reference evidence="1 2" key="2">
    <citation type="journal article" date="2022" name="Mol. Ecol. Resour.">
        <title>The genomes of chicory, endive, great burdock and yacon provide insights into Asteraceae paleo-polyploidization history and plant inulin production.</title>
        <authorList>
            <person name="Fan W."/>
            <person name="Wang S."/>
            <person name="Wang H."/>
            <person name="Wang A."/>
            <person name="Jiang F."/>
            <person name="Liu H."/>
            <person name="Zhao H."/>
            <person name="Xu D."/>
            <person name="Zhang Y."/>
        </authorList>
    </citation>
    <scope>NUCLEOTIDE SEQUENCE [LARGE SCALE GENOMIC DNA]</scope>
    <source>
        <strain evidence="2">cv. Niubang</strain>
    </source>
</reference>
<name>A0ACB9AYZ2_ARCLA</name>
<gene>
    <name evidence="1" type="ORF">L6452_22131</name>
</gene>
<accession>A0ACB9AYZ2</accession>
<dbReference type="Proteomes" id="UP001055879">
    <property type="component" value="Linkage Group LG07"/>
</dbReference>